<dbReference type="Proteomes" id="UP000635983">
    <property type="component" value="Unassembled WGS sequence"/>
</dbReference>
<dbReference type="AlphaFoldDB" id="A0A917Q283"/>
<reference evidence="1" key="1">
    <citation type="journal article" date="2014" name="Int. J. Syst. Evol. Microbiol.">
        <title>Complete genome sequence of Corynebacterium casei LMG S-19264T (=DSM 44701T), isolated from a smear-ripened cheese.</title>
        <authorList>
            <consortium name="US DOE Joint Genome Institute (JGI-PGF)"/>
            <person name="Walter F."/>
            <person name="Albersmeier A."/>
            <person name="Kalinowski J."/>
            <person name="Ruckert C."/>
        </authorList>
    </citation>
    <scope>NUCLEOTIDE SEQUENCE</scope>
    <source>
        <strain evidence="1">JCM 30078</strain>
    </source>
</reference>
<comment type="caution">
    <text evidence="1">The sequence shown here is derived from an EMBL/GenBank/DDBJ whole genome shotgun (WGS) entry which is preliminary data.</text>
</comment>
<organism evidence="1 2">
    <name type="scientific">Pseudomonas matsuisoli</name>
    <dbReference type="NCBI Taxonomy" id="1515666"/>
    <lineage>
        <taxon>Bacteria</taxon>
        <taxon>Pseudomonadati</taxon>
        <taxon>Pseudomonadota</taxon>
        <taxon>Gammaproteobacteria</taxon>
        <taxon>Pseudomonadales</taxon>
        <taxon>Pseudomonadaceae</taxon>
        <taxon>Pseudomonas</taxon>
    </lineage>
</organism>
<accession>A0A917Q283</accession>
<protein>
    <recommendedName>
        <fullName evidence="3">Metal-binding protein</fullName>
    </recommendedName>
</protein>
<keyword evidence="2" id="KW-1185">Reference proteome</keyword>
<sequence length="100" mass="10922">MERKGERFASLVEQQAKASALTVTRTRCLMTCQRHCAAVLRAPGKITYVLGGFTPDETAAEALLDYAGKYTESETGQVPFRTWPAGIKGKFVARIPALDT</sequence>
<name>A0A917Q283_9PSED</name>
<dbReference type="Pfam" id="PF07845">
    <property type="entry name" value="DUF1636"/>
    <property type="match status" value="1"/>
</dbReference>
<proteinExistence type="predicted"/>
<dbReference type="EMBL" id="BMPO01000010">
    <property type="protein sequence ID" value="GGK07314.1"/>
    <property type="molecule type" value="Genomic_DNA"/>
</dbReference>
<evidence type="ECO:0000313" key="1">
    <source>
        <dbReference type="EMBL" id="GGK07314.1"/>
    </source>
</evidence>
<reference evidence="1" key="2">
    <citation type="submission" date="2020-09" db="EMBL/GenBank/DDBJ databases">
        <authorList>
            <person name="Sun Q."/>
            <person name="Ohkuma M."/>
        </authorList>
    </citation>
    <scope>NUCLEOTIDE SEQUENCE</scope>
    <source>
        <strain evidence="1">JCM 30078</strain>
    </source>
</reference>
<evidence type="ECO:0000313" key="2">
    <source>
        <dbReference type="Proteomes" id="UP000635983"/>
    </source>
</evidence>
<gene>
    <name evidence="1" type="ORF">GCM10009304_36930</name>
</gene>
<evidence type="ECO:0008006" key="3">
    <source>
        <dbReference type="Google" id="ProtNLM"/>
    </source>
</evidence>
<dbReference type="InterPro" id="IPR012863">
    <property type="entry name" value="DUF1636"/>
</dbReference>